<comment type="caution">
    <text evidence="2">The sequence shown here is derived from an EMBL/GenBank/DDBJ whole genome shotgun (WGS) entry which is preliminary data.</text>
</comment>
<dbReference type="EMBL" id="BMAR01000003">
    <property type="protein sequence ID" value="GFR42600.1"/>
    <property type="molecule type" value="Genomic_DNA"/>
</dbReference>
<protein>
    <submittedName>
        <fullName evidence="2">Uncharacterized protein</fullName>
    </submittedName>
</protein>
<evidence type="ECO:0000313" key="2">
    <source>
        <dbReference type="EMBL" id="GFR42600.1"/>
    </source>
</evidence>
<reference evidence="2 3" key="1">
    <citation type="journal article" date="2021" name="Sci. Rep.">
        <title>Genome sequencing of the multicellular alga Astrephomene provides insights into convergent evolution of germ-soma differentiation.</title>
        <authorList>
            <person name="Yamashita S."/>
            <person name="Yamamoto K."/>
            <person name="Matsuzaki R."/>
            <person name="Suzuki S."/>
            <person name="Yamaguchi H."/>
            <person name="Hirooka S."/>
            <person name="Minakuchi Y."/>
            <person name="Miyagishima S."/>
            <person name="Kawachi M."/>
            <person name="Toyoda A."/>
            <person name="Nozaki H."/>
        </authorList>
    </citation>
    <scope>NUCLEOTIDE SEQUENCE [LARGE SCALE GENOMIC DNA]</scope>
    <source>
        <strain evidence="2 3">NIES-4017</strain>
    </source>
</reference>
<gene>
    <name evidence="2" type="ORF">Agub_g3531</name>
</gene>
<keyword evidence="1" id="KW-0472">Membrane</keyword>
<name>A0AAD3DIS5_9CHLO</name>
<feature type="transmembrane region" description="Helical" evidence="1">
    <location>
        <begin position="47"/>
        <end position="75"/>
    </location>
</feature>
<dbReference type="Proteomes" id="UP001054857">
    <property type="component" value="Unassembled WGS sequence"/>
</dbReference>
<evidence type="ECO:0000256" key="1">
    <source>
        <dbReference type="SAM" id="Phobius"/>
    </source>
</evidence>
<dbReference type="AlphaFoldDB" id="A0AAD3DIS5"/>
<sequence>MGSKGWTIATAIAAIIAFAPWAIYLAGLGKLTDVLTHRSFTGALKQVIVMLEWYTVSAQFINLVLIIIACLARSLRRTHSMFVMFLAVNSALIIVRATERISQINLIDDGQDAATVLGVPGTTLAGKPLQYLRAEACGQVASATFNFLLAILIGFAGTVPEEQGQLSYQPPVTV</sequence>
<keyword evidence="1" id="KW-0812">Transmembrane</keyword>
<keyword evidence="3" id="KW-1185">Reference proteome</keyword>
<accession>A0AAD3DIS5</accession>
<evidence type="ECO:0000313" key="3">
    <source>
        <dbReference type="Proteomes" id="UP001054857"/>
    </source>
</evidence>
<organism evidence="2 3">
    <name type="scientific">Astrephomene gubernaculifera</name>
    <dbReference type="NCBI Taxonomy" id="47775"/>
    <lineage>
        <taxon>Eukaryota</taxon>
        <taxon>Viridiplantae</taxon>
        <taxon>Chlorophyta</taxon>
        <taxon>core chlorophytes</taxon>
        <taxon>Chlorophyceae</taxon>
        <taxon>CS clade</taxon>
        <taxon>Chlamydomonadales</taxon>
        <taxon>Astrephomenaceae</taxon>
        <taxon>Astrephomene</taxon>
    </lineage>
</organism>
<proteinExistence type="predicted"/>
<keyword evidence="1" id="KW-1133">Transmembrane helix</keyword>
<feature type="transmembrane region" description="Helical" evidence="1">
    <location>
        <begin position="6"/>
        <end position="26"/>
    </location>
</feature>